<evidence type="ECO:0000313" key="9">
    <source>
        <dbReference type="EMBL" id="OOP65870.1"/>
    </source>
</evidence>
<sequence length="372" mass="41798">MENVKINAYQLFVIMVLFEHGSALVISLGSGAKQDAWITILTGMILGIFLFLLYNRLYLYYPNIPFTSYVQKIVGSFLGKILAFVYILYFFYLSARVLRDFGELLITFAYPNTPEFIINAIMILTVIYAIHKGIEVLTRTGEIFFFFLYLLAISGFVLVVASGLIDLNRLKPILDEGAMKIFQVTFTQTLYVPYGEMIAFTMILNYLNNPVKAKWIGISAMALSGVNLAISMGVNISVLGVDLVSRAPFPLLTTIQRIQVADFLERLDVFFLLAVIIGGFFKISIFFYAGVIGTADLFKISKHKKLVYPLGLVILFLSMTIASNFSEHIKEGLVIVPLYLHLPMQVIIPSLLLVIAIFKNRKSKKKKTEAAI</sequence>
<dbReference type="InterPro" id="IPR004761">
    <property type="entry name" value="Spore_GerAB"/>
</dbReference>
<protein>
    <submittedName>
        <fullName evidence="9">Spore gernimation protein KB</fullName>
    </submittedName>
</protein>
<evidence type="ECO:0000313" key="10">
    <source>
        <dbReference type="Proteomes" id="UP000189761"/>
    </source>
</evidence>
<dbReference type="PANTHER" id="PTHR34975">
    <property type="entry name" value="SPORE GERMINATION PROTEIN A2"/>
    <property type="match status" value="1"/>
</dbReference>
<dbReference type="Pfam" id="PF03845">
    <property type="entry name" value="Spore_permease"/>
    <property type="match status" value="1"/>
</dbReference>
<feature type="transmembrane region" description="Helical" evidence="8">
    <location>
        <begin position="12"/>
        <end position="30"/>
    </location>
</feature>
<evidence type="ECO:0000256" key="1">
    <source>
        <dbReference type="ARBA" id="ARBA00004141"/>
    </source>
</evidence>
<feature type="transmembrane region" description="Helical" evidence="8">
    <location>
        <begin position="113"/>
        <end position="131"/>
    </location>
</feature>
<evidence type="ECO:0000256" key="6">
    <source>
        <dbReference type="ARBA" id="ARBA00022989"/>
    </source>
</evidence>
<name>A0A8E2I7X1_9BACI</name>
<evidence type="ECO:0000256" key="2">
    <source>
        <dbReference type="ARBA" id="ARBA00007998"/>
    </source>
</evidence>
<accession>A0A8E2I7X1</accession>
<reference evidence="9 10" key="1">
    <citation type="submission" date="2017-01" db="EMBL/GenBank/DDBJ databases">
        <title>Draft genome sequence of Bacillus oleronius.</title>
        <authorList>
            <person name="Allam M."/>
        </authorList>
    </citation>
    <scope>NUCLEOTIDE SEQUENCE [LARGE SCALE GENOMIC DNA]</scope>
    <source>
        <strain evidence="9 10">DSM 9356</strain>
    </source>
</reference>
<keyword evidence="6 8" id="KW-1133">Transmembrane helix</keyword>
<dbReference type="AlphaFoldDB" id="A0A8E2I7X1"/>
<feature type="transmembrane region" description="Helical" evidence="8">
    <location>
        <begin position="219"/>
        <end position="241"/>
    </location>
</feature>
<evidence type="ECO:0000256" key="3">
    <source>
        <dbReference type="ARBA" id="ARBA00022448"/>
    </source>
</evidence>
<feature type="transmembrane region" description="Helical" evidence="8">
    <location>
        <begin position="185"/>
        <end position="207"/>
    </location>
</feature>
<dbReference type="Proteomes" id="UP000189761">
    <property type="component" value="Unassembled WGS sequence"/>
</dbReference>
<comment type="caution">
    <text evidence="9">The sequence shown here is derived from an EMBL/GenBank/DDBJ whole genome shotgun (WGS) entry which is preliminary data.</text>
</comment>
<dbReference type="GO" id="GO:0009847">
    <property type="term" value="P:spore germination"/>
    <property type="evidence" value="ECO:0007669"/>
    <property type="project" value="InterPro"/>
</dbReference>
<keyword evidence="7 8" id="KW-0472">Membrane</keyword>
<keyword evidence="10" id="KW-1185">Reference proteome</keyword>
<organism evidence="9 10">
    <name type="scientific">Heyndrickxia oleronia</name>
    <dbReference type="NCBI Taxonomy" id="38875"/>
    <lineage>
        <taxon>Bacteria</taxon>
        <taxon>Bacillati</taxon>
        <taxon>Bacillota</taxon>
        <taxon>Bacilli</taxon>
        <taxon>Bacillales</taxon>
        <taxon>Bacillaceae</taxon>
        <taxon>Heyndrickxia</taxon>
    </lineage>
</organism>
<feature type="transmembrane region" description="Helical" evidence="8">
    <location>
        <begin position="73"/>
        <end position="93"/>
    </location>
</feature>
<evidence type="ECO:0000256" key="8">
    <source>
        <dbReference type="SAM" id="Phobius"/>
    </source>
</evidence>
<dbReference type="EMBL" id="MTLA01000432">
    <property type="protein sequence ID" value="OOP65870.1"/>
    <property type="molecule type" value="Genomic_DNA"/>
</dbReference>
<evidence type="ECO:0000256" key="4">
    <source>
        <dbReference type="ARBA" id="ARBA00022544"/>
    </source>
</evidence>
<keyword evidence="5 8" id="KW-0812">Transmembrane</keyword>
<dbReference type="GO" id="GO:0016020">
    <property type="term" value="C:membrane"/>
    <property type="evidence" value="ECO:0007669"/>
    <property type="project" value="UniProtKB-SubCell"/>
</dbReference>
<comment type="similarity">
    <text evidence="2">Belongs to the amino acid-polyamine-organocation (APC) superfamily. Spore germination protein (SGP) (TC 2.A.3.9) family.</text>
</comment>
<feature type="transmembrane region" description="Helical" evidence="8">
    <location>
        <begin position="36"/>
        <end position="61"/>
    </location>
</feature>
<feature type="transmembrane region" description="Helical" evidence="8">
    <location>
        <begin position="143"/>
        <end position="165"/>
    </location>
</feature>
<dbReference type="PANTHER" id="PTHR34975:SF2">
    <property type="entry name" value="SPORE GERMINATION PROTEIN A2"/>
    <property type="match status" value="1"/>
</dbReference>
<dbReference type="RefSeq" id="WP_058003174.1">
    <property type="nucleotide sequence ID" value="NZ_CP065424.1"/>
</dbReference>
<dbReference type="NCBIfam" id="TIGR00912">
    <property type="entry name" value="2A0309"/>
    <property type="match status" value="1"/>
</dbReference>
<keyword evidence="3" id="KW-0813">Transport</keyword>
<proteinExistence type="inferred from homology"/>
<comment type="subcellular location">
    <subcellularLocation>
        <location evidence="1">Membrane</location>
        <topology evidence="1">Multi-pass membrane protein</topology>
    </subcellularLocation>
</comment>
<evidence type="ECO:0000256" key="5">
    <source>
        <dbReference type="ARBA" id="ARBA00022692"/>
    </source>
</evidence>
<feature type="transmembrane region" description="Helical" evidence="8">
    <location>
        <begin position="338"/>
        <end position="358"/>
    </location>
</feature>
<keyword evidence="4" id="KW-0309">Germination</keyword>
<feature type="transmembrane region" description="Helical" evidence="8">
    <location>
        <begin position="269"/>
        <end position="294"/>
    </location>
</feature>
<gene>
    <name evidence="9" type="ORF">BWZ43_23980</name>
</gene>
<feature type="transmembrane region" description="Helical" evidence="8">
    <location>
        <begin position="306"/>
        <end position="326"/>
    </location>
</feature>
<evidence type="ECO:0000256" key="7">
    <source>
        <dbReference type="ARBA" id="ARBA00023136"/>
    </source>
</evidence>